<dbReference type="PANTHER" id="PTHR21301">
    <property type="entry name" value="REVERSE TRANSCRIPTASE"/>
    <property type="match status" value="1"/>
</dbReference>
<dbReference type="PANTHER" id="PTHR21301:SF10">
    <property type="entry name" value="REVERSE TRANSCRIPTASE DOMAIN-CONTAINING PROTEIN"/>
    <property type="match status" value="1"/>
</dbReference>
<accession>A0AAD6AA57</accession>
<feature type="domain" description="Reverse transcriptase" evidence="2">
    <location>
        <begin position="1"/>
        <end position="190"/>
    </location>
</feature>
<dbReference type="PROSITE" id="PS50164">
    <property type="entry name" value="GIY_YIG"/>
    <property type="match status" value="1"/>
</dbReference>
<sequence length="294" mass="33530">MDVESLYTNIDTAKGLEAVKNILTQHPDPSRSDQDILKLLHLSLTKNDFAFDDKTYLQIKGTAMGKKFAPAYANIYMANWEQTVLPTCPKSPECYFRFLDDIWGIWTHTMEDFKTFTDLLNSHHPSIKITSETNAKEINFLDVITFKDIDFETTGCLSSKVYFKPTDSHSLLHQESFHPKHTFSVMGRTIKQNFQEIMGDQFANQPTKVISAFKRNPNLKDLLVRAKLPSVGTSVHRPQGLKTVTNPKSKKTYTLQQGITLNHANCVYLIKCQQCGILYVGETRNALKTRLSHH</sequence>
<organism evidence="3 4">
    <name type="scientific">Pogonophryne albipinna</name>
    <dbReference type="NCBI Taxonomy" id="1090488"/>
    <lineage>
        <taxon>Eukaryota</taxon>
        <taxon>Metazoa</taxon>
        <taxon>Chordata</taxon>
        <taxon>Craniata</taxon>
        <taxon>Vertebrata</taxon>
        <taxon>Euteleostomi</taxon>
        <taxon>Actinopterygii</taxon>
        <taxon>Neopterygii</taxon>
        <taxon>Teleostei</taxon>
        <taxon>Neoteleostei</taxon>
        <taxon>Acanthomorphata</taxon>
        <taxon>Eupercaria</taxon>
        <taxon>Perciformes</taxon>
        <taxon>Notothenioidei</taxon>
        <taxon>Pogonophryne</taxon>
    </lineage>
</organism>
<proteinExistence type="predicted"/>
<name>A0AAD6AA57_9TELE</name>
<gene>
    <name evidence="3" type="ORF">JOQ06_003401</name>
</gene>
<dbReference type="Proteomes" id="UP001219934">
    <property type="component" value="Unassembled WGS sequence"/>
</dbReference>
<dbReference type="InterPro" id="IPR000477">
    <property type="entry name" value="RT_dom"/>
</dbReference>
<evidence type="ECO:0000313" key="4">
    <source>
        <dbReference type="Proteomes" id="UP001219934"/>
    </source>
</evidence>
<evidence type="ECO:0000313" key="3">
    <source>
        <dbReference type="EMBL" id="KAJ4920830.1"/>
    </source>
</evidence>
<feature type="non-terminal residue" evidence="3">
    <location>
        <position position="294"/>
    </location>
</feature>
<reference evidence="3" key="1">
    <citation type="submission" date="2022-11" db="EMBL/GenBank/DDBJ databases">
        <title>Chromosome-level genome of Pogonophryne albipinna.</title>
        <authorList>
            <person name="Jo E."/>
        </authorList>
    </citation>
    <scope>NUCLEOTIDE SEQUENCE</scope>
    <source>
        <strain evidence="3">SGF0006</strain>
        <tissue evidence="3">Muscle</tissue>
    </source>
</reference>
<dbReference type="PROSITE" id="PS50878">
    <property type="entry name" value="RT_POL"/>
    <property type="match status" value="1"/>
</dbReference>
<dbReference type="AlphaFoldDB" id="A0AAD6AA57"/>
<keyword evidence="4" id="KW-1185">Reference proteome</keyword>
<comment type="caution">
    <text evidence="3">The sequence shown here is derived from an EMBL/GenBank/DDBJ whole genome shotgun (WGS) entry which is preliminary data.</text>
</comment>
<evidence type="ECO:0000259" key="2">
    <source>
        <dbReference type="PROSITE" id="PS50878"/>
    </source>
</evidence>
<dbReference type="EMBL" id="JAPTMU010000164">
    <property type="protein sequence ID" value="KAJ4920830.1"/>
    <property type="molecule type" value="Genomic_DNA"/>
</dbReference>
<dbReference type="InterPro" id="IPR000305">
    <property type="entry name" value="GIY-YIG_endonuc"/>
</dbReference>
<feature type="domain" description="GIY-YIG" evidence="1">
    <location>
        <begin position="263"/>
        <end position="294"/>
    </location>
</feature>
<evidence type="ECO:0008006" key="5">
    <source>
        <dbReference type="Google" id="ProtNLM"/>
    </source>
</evidence>
<protein>
    <recommendedName>
        <fullName evidence="5">GIY-YIG domain-containing protein</fullName>
    </recommendedName>
</protein>
<evidence type="ECO:0000259" key="1">
    <source>
        <dbReference type="PROSITE" id="PS50164"/>
    </source>
</evidence>